<dbReference type="OrthoDB" id="5881182at2"/>
<protein>
    <submittedName>
        <fullName evidence="2">Uncharacterized protein</fullName>
    </submittedName>
</protein>
<dbReference type="EMBL" id="LUAX01000009">
    <property type="protein sequence ID" value="OAM96638.1"/>
    <property type="molecule type" value="Genomic_DNA"/>
</dbReference>
<dbReference type="AlphaFoldDB" id="A0A178J4Y3"/>
<accession>A0A178J4Y3</accession>
<reference evidence="1" key="2">
    <citation type="submission" date="2022-11" db="EMBL/GenBank/DDBJ databases">
        <title>Role of the vibriolysin VemA secreted by the emergent pathogen Vibrio europaeus in the colonization of Manila clam mucus.</title>
        <authorList>
            <person name="Martinez C."/>
            <person name="Rodriguez S."/>
            <person name="Vences A."/>
            <person name="Barja J.L."/>
            <person name="Toranzo A.E."/>
            <person name="Dubert J."/>
        </authorList>
    </citation>
    <scope>NUCLEOTIDE SEQUENCE</scope>
    <source>
        <strain evidence="1">3454</strain>
    </source>
</reference>
<organism evidence="2">
    <name type="scientific">Vibrio europaeus</name>
    <dbReference type="NCBI Taxonomy" id="300876"/>
    <lineage>
        <taxon>Bacteria</taxon>
        <taxon>Pseudomonadati</taxon>
        <taxon>Pseudomonadota</taxon>
        <taxon>Gammaproteobacteria</taxon>
        <taxon>Vibrionales</taxon>
        <taxon>Vibrionaceae</taxon>
        <taxon>Vibrio</taxon>
        <taxon>Vibrio oreintalis group</taxon>
    </lineage>
</organism>
<evidence type="ECO:0000313" key="1">
    <source>
        <dbReference type="EMBL" id="MDC5742334.1"/>
    </source>
</evidence>
<evidence type="ECO:0000313" key="2">
    <source>
        <dbReference type="EMBL" id="OAM96638.1"/>
    </source>
</evidence>
<dbReference type="Proteomes" id="UP001150001">
    <property type="component" value="Unassembled WGS sequence"/>
</dbReference>
<comment type="caution">
    <text evidence="2">The sequence shown here is derived from an EMBL/GenBank/DDBJ whole genome shotgun (WGS) entry which is preliminary data.</text>
</comment>
<proteinExistence type="predicted"/>
<sequence>MTNKSDKRRYFPVGDVDRVEYPCQKCNQGFYRFNPNGERIEKHNQMQHNCTHCNAVTFFTIPYPALKYKNRIFVDWETIRGQPIEKS</sequence>
<gene>
    <name evidence="2" type="ORF">AZ468_25035</name>
    <name evidence="1" type="ORF">OPW20_19865</name>
</gene>
<dbReference type="Proteomes" id="UP000094761">
    <property type="component" value="Plasmid p57_like"/>
</dbReference>
<dbReference type="GeneID" id="78074026"/>
<dbReference type="EMBL" id="JAPFIT010000022">
    <property type="protein sequence ID" value="MDC5742334.1"/>
    <property type="molecule type" value="Genomic_DNA"/>
</dbReference>
<evidence type="ECO:0000313" key="3">
    <source>
        <dbReference type="Proteomes" id="UP001150001"/>
    </source>
</evidence>
<keyword evidence="3" id="KW-1185">Reference proteome</keyword>
<dbReference type="RefSeq" id="WP_069665514.1">
    <property type="nucleotide sequence ID" value="NZ_CM004621.1"/>
</dbReference>
<keyword evidence="2" id="KW-0614">Plasmid</keyword>
<reference evidence="2" key="1">
    <citation type="submission" date="2016-03" db="EMBL/GenBank/DDBJ databases">
        <title>Draft genome sequence of the Vibrio tubiashii subs. europaeus.</title>
        <authorList>
            <person name="Spinard E."/>
            <person name="Dubert J."/>
            <person name="Nelson D.R."/>
            <person name="Barja J.L."/>
        </authorList>
    </citation>
    <scope>NUCLEOTIDE SEQUENCE [LARGE SCALE GENOMIC DNA]</scope>
    <source>
        <strain evidence="2">PP2-638</strain>
        <plasmid evidence="2">p57_like</plasmid>
    </source>
</reference>
<name>A0A178J4Y3_9VIBR</name>
<geneLocation type="plasmid" evidence="2">
    <name>p57_like</name>
</geneLocation>